<evidence type="ECO:0000256" key="2">
    <source>
        <dbReference type="ARBA" id="ARBA00023043"/>
    </source>
</evidence>
<evidence type="ECO:0000256" key="3">
    <source>
        <dbReference type="PROSITE-ProRule" id="PRU00023"/>
    </source>
</evidence>
<evidence type="ECO:0000256" key="1">
    <source>
        <dbReference type="ARBA" id="ARBA00022737"/>
    </source>
</evidence>
<keyword evidence="1" id="KW-0677">Repeat</keyword>
<organism evidence="4 5">
    <name type="scientific">Brevundimonas olei</name>
    <dbReference type="NCBI Taxonomy" id="657642"/>
    <lineage>
        <taxon>Bacteria</taxon>
        <taxon>Pseudomonadati</taxon>
        <taxon>Pseudomonadota</taxon>
        <taxon>Alphaproteobacteria</taxon>
        <taxon>Caulobacterales</taxon>
        <taxon>Caulobacteraceae</taxon>
        <taxon>Brevundimonas</taxon>
    </lineage>
</organism>
<dbReference type="PANTHER" id="PTHR24198:SF165">
    <property type="entry name" value="ANKYRIN REPEAT-CONTAINING PROTEIN-RELATED"/>
    <property type="match status" value="1"/>
</dbReference>
<dbReference type="Pfam" id="PF12796">
    <property type="entry name" value="Ank_2"/>
    <property type="match status" value="1"/>
</dbReference>
<dbReference type="SUPFAM" id="SSF48403">
    <property type="entry name" value="Ankyrin repeat"/>
    <property type="match status" value="1"/>
</dbReference>
<dbReference type="SMART" id="SM00248">
    <property type="entry name" value="ANK"/>
    <property type="match status" value="4"/>
</dbReference>
<gene>
    <name evidence="4" type="ORF">V8J38_08920</name>
</gene>
<dbReference type="Pfam" id="PF13637">
    <property type="entry name" value="Ank_4"/>
    <property type="match status" value="1"/>
</dbReference>
<proteinExistence type="predicted"/>
<protein>
    <submittedName>
        <fullName evidence="4">Ankyrin repeat domain-containing protein</fullName>
    </submittedName>
</protein>
<accession>A0ABZ2IBG9</accession>
<dbReference type="Proteomes" id="UP001363460">
    <property type="component" value="Chromosome"/>
</dbReference>
<feature type="repeat" description="ANK" evidence="3">
    <location>
        <begin position="129"/>
        <end position="161"/>
    </location>
</feature>
<dbReference type="InterPro" id="IPR002110">
    <property type="entry name" value="Ankyrin_rpt"/>
</dbReference>
<reference evidence="4 5" key="1">
    <citation type="submission" date="2024-02" db="EMBL/GenBank/DDBJ databases">
        <title>Distribution and functional of Brevundimonas-related endobacteria within Verticillium dahliae.</title>
        <authorList>
            <person name="Zeng H."/>
        </authorList>
    </citation>
    <scope>NUCLEOTIDE SEQUENCE [LARGE SCALE GENOMIC DNA]</scope>
    <source>
        <strain evidence="4 5">TRM 44200</strain>
    </source>
</reference>
<keyword evidence="2 3" id="KW-0040">ANK repeat</keyword>
<evidence type="ECO:0000313" key="5">
    <source>
        <dbReference type="Proteomes" id="UP001363460"/>
    </source>
</evidence>
<name>A0ABZ2IBG9_9CAUL</name>
<dbReference type="RefSeq" id="WP_338575064.1">
    <property type="nucleotide sequence ID" value="NZ_CP146369.1"/>
</dbReference>
<dbReference type="Gene3D" id="1.25.40.20">
    <property type="entry name" value="Ankyrin repeat-containing domain"/>
    <property type="match status" value="1"/>
</dbReference>
<dbReference type="InterPro" id="IPR036770">
    <property type="entry name" value="Ankyrin_rpt-contain_sf"/>
</dbReference>
<dbReference type="PROSITE" id="PS50297">
    <property type="entry name" value="ANK_REP_REGION"/>
    <property type="match status" value="2"/>
</dbReference>
<dbReference type="PANTHER" id="PTHR24198">
    <property type="entry name" value="ANKYRIN REPEAT AND PROTEIN KINASE DOMAIN-CONTAINING PROTEIN"/>
    <property type="match status" value="1"/>
</dbReference>
<dbReference type="PROSITE" id="PS50088">
    <property type="entry name" value="ANK_REPEAT"/>
    <property type="match status" value="2"/>
</dbReference>
<dbReference type="EMBL" id="CP146369">
    <property type="protein sequence ID" value="WWT53392.1"/>
    <property type="molecule type" value="Genomic_DNA"/>
</dbReference>
<sequence length="274" mass="28851">MSGCDARADGFVVGTVLPSPASVAALGRDGHSTRDMVEAVRDGDLAKARRLLDADPALARIGNGKNLDLLTLAVARDDRAMVSLLLEKGAPPDGPNGETSLSLALRAREPWHAQTLLQAGASPDPVAPDAFWPLDEAIALNSLGAVRLLLDHGADVNRADRTGGTPLEAAVAMRNYRIAELLLERGADPWAVGVNGDTIASALNAPVRPAEPIESQAESQVKARLTAAGWRFPPPSAQAVRADVLAGRWPPPGAQGGRPPSHDLVQRMRELWPD</sequence>
<feature type="repeat" description="ANK" evidence="3">
    <location>
        <begin position="162"/>
        <end position="188"/>
    </location>
</feature>
<evidence type="ECO:0000313" key="4">
    <source>
        <dbReference type="EMBL" id="WWT53392.1"/>
    </source>
</evidence>
<keyword evidence="5" id="KW-1185">Reference proteome</keyword>